<dbReference type="PANTHER" id="PTHR31604:SF4">
    <property type="entry name" value="PROTEIN SHORT INTERNODES"/>
    <property type="match status" value="1"/>
</dbReference>
<dbReference type="Proteomes" id="UP000504604">
    <property type="component" value="Linkage group LG10"/>
</dbReference>
<dbReference type="OrthoDB" id="692274at2759"/>
<keyword evidence="3" id="KW-0479">Metal-binding</keyword>
<keyword evidence="5" id="KW-0238">DNA-binding</keyword>
<keyword evidence="6" id="KW-0010">Activator</keyword>
<dbReference type="RefSeq" id="XP_011092834.1">
    <property type="nucleotide sequence ID" value="XM_011094532.2"/>
</dbReference>
<proteinExistence type="inferred from homology"/>
<dbReference type="InParanoid" id="A0A6I9U6M0"/>
<dbReference type="InterPro" id="IPR006510">
    <property type="entry name" value="Znf_LRP1"/>
</dbReference>
<organism evidence="9 10">
    <name type="scientific">Sesamum indicum</name>
    <name type="common">Oriental sesame</name>
    <name type="synonym">Sesamum orientale</name>
    <dbReference type="NCBI Taxonomy" id="4182"/>
    <lineage>
        <taxon>Eukaryota</taxon>
        <taxon>Viridiplantae</taxon>
        <taxon>Streptophyta</taxon>
        <taxon>Embryophyta</taxon>
        <taxon>Tracheophyta</taxon>
        <taxon>Spermatophyta</taxon>
        <taxon>Magnoliopsida</taxon>
        <taxon>eudicotyledons</taxon>
        <taxon>Gunneridae</taxon>
        <taxon>Pentapetalae</taxon>
        <taxon>asterids</taxon>
        <taxon>lamiids</taxon>
        <taxon>Lamiales</taxon>
        <taxon>Pedaliaceae</taxon>
        <taxon>Sesamum</taxon>
    </lineage>
</organism>
<dbReference type="GO" id="GO:0003677">
    <property type="term" value="F:DNA binding"/>
    <property type="evidence" value="ECO:0007669"/>
    <property type="project" value="UniProtKB-KW"/>
</dbReference>
<evidence type="ECO:0000256" key="4">
    <source>
        <dbReference type="ARBA" id="ARBA00022833"/>
    </source>
</evidence>
<comment type="subcellular location">
    <subcellularLocation>
        <location evidence="1">Nucleus</location>
    </subcellularLocation>
</comment>
<dbReference type="NCBIfam" id="TIGR01624">
    <property type="entry name" value="LRP1_Cterm"/>
    <property type="match status" value="1"/>
</dbReference>
<feature type="region of interest" description="Disordered" evidence="8">
    <location>
        <begin position="157"/>
        <end position="176"/>
    </location>
</feature>
<comment type="similarity">
    <text evidence="2">Belongs to the SHI protein family.</text>
</comment>
<dbReference type="KEGG" id="sind:105172916"/>
<dbReference type="PANTHER" id="PTHR31604">
    <property type="entry name" value="PROTEIN LATERAL ROOT PRIMORDIUM 1"/>
    <property type="match status" value="1"/>
</dbReference>
<evidence type="ECO:0000256" key="8">
    <source>
        <dbReference type="SAM" id="MobiDB-lite"/>
    </source>
</evidence>
<keyword evidence="4" id="KW-0862">Zinc</keyword>
<evidence type="ECO:0000313" key="10">
    <source>
        <dbReference type="RefSeq" id="XP_011092834.1"/>
    </source>
</evidence>
<feature type="compositionally biased region" description="Polar residues" evidence="8">
    <location>
        <begin position="163"/>
        <end position="176"/>
    </location>
</feature>
<keyword evidence="7" id="KW-0539">Nucleus</keyword>
<evidence type="ECO:0000256" key="7">
    <source>
        <dbReference type="ARBA" id="ARBA00023242"/>
    </source>
</evidence>
<evidence type="ECO:0000256" key="3">
    <source>
        <dbReference type="ARBA" id="ARBA00022723"/>
    </source>
</evidence>
<dbReference type="GO" id="GO:0005634">
    <property type="term" value="C:nucleus"/>
    <property type="evidence" value="ECO:0007669"/>
    <property type="project" value="UniProtKB-SubCell"/>
</dbReference>
<evidence type="ECO:0000256" key="6">
    <source>
        <dbReference type="ARBA" id="ARBA00023159"/>
    </source>
</evidence>
<dbReference type="NCBIfam" id="TIGR01623">
    <property type="entry name" value="put_zinc_LRP1"/>
    <property type="match status" value="1"/>
</dbReference>
<dbReference type="Pfam" id="PF05142">
    <property type="entry name" value="DUF702"/>
    <property type="match status" value="1"/>
</dbReference>
<reference evidence="10" key="1">
    <citation type="submission" date="2025-08" db="UniProtKB">
        <authorList>
            <consortium name="RefSeq"/>
        </authorList>
    </citation>
    <scope>IDENTIFICATION</scope>
</reference>
<accession>A0A6I9U6M0</accession>
<evidence type="ECO:0000256" key="5">
    <source>
        <dbReference type="ARBA" id="ARBA00023125"/>
    </source>
</evidence>
<name>A0A6I9U6M0_SESIN</name>
<sequence length="214" mass="23834">MMRGGEILNSSSSSSSRRCQDCGNQAKRECQHLRCRTCCKNRGFECQTHVKSTWVPVCRRQPTHHIMHHHHQISSTLHQHQLLHGSNPKRHRQNQAAFLGFQIEGTLPGEMSFPAVFRCVRVSSADNMVDQYAYQTSVSIGGHVFTGILYDQGPEDQLEESGNYVTGESSSDGLLQQHPNFVNRATTGTVSSSYPTSFCAVTAATSQFSQYPKS</sequence>
<dbReference type="GeneID" id="105172916"/>
<dbReference type="InterPro" id="IPR006511">
    <property type="entry name" value="SHI_C"/>
</dbReference>
<dbReference type="AlphaFoldDB" id="A0A6I9U6M0"/>
<protein>
    <submittedName>
        <fullName evidence="10">Protein SHI RELATED SEQUENCE 3-like</fullName>
    </submittedName>
</protein>
<gene>
    <name evidence="10" type="primary">LOC105172916</name>
</gene>
<keyword evidence="9" id="KW-1185">Reference proteome</keyword>
<dbReference type="GO" id="GO:0046872">
    <property type="term" value="F:metal ion binding"/>
    <property type="evidence" value="ECO:0007669"/>
    <property type="project" value="UniProtKB-KW"/>
</dbReference>
<dbReference type="InterPro" id="IPR007818">
    <property type="entry name" value="SHI"/>
</dbReference>
<evidence type="ECO:0000256" key="2">
    <source>
        <dbReference type="ARBA" id="ARBA00006911"/>
    </source>
</evidence>
<dbReference type="GO" id="GO:0045893">
    <property type="term" value="P:positive regulation of DNA-templated transcription"/>
    <property type="evidence" value="ECO:0007669"/>
    <property type="project" value="TreeGrafter"/>
</dbReference>
<dbReference type="GO" id="GO:0003700">
    <property type="term" value="F:DNA-binding transcription factor activity"/>
    <property type="evidence" value="ECO:0007669"/>
    <property type="project" value="InterPro"/>
</dbReference>
<evidence type="ECO:0000313" key="9">
    <source>
        <dbReference type="Proteomes" id="UP000504604"/>
    </source>
</evidence>
<evidence type="ECO:0000256" key="1">
    <source>
        <dbReference type="ARBA" id="ARBA00004123"/>
    </source>
</evidence>